<evidence type="ECO:0000256" key="4">
    <source>
        <dbReference type="ARBA" id="ARBA00023242"/>
    </source>
</evidence>
<evidence type="ECO:0000313" key="6">
    <source>
        <dbReference type="EMBL" id="KAL0407702.1"/>
    </source>
</evidence>
<dbReference type="GO" id="GO:0003723">
    <property type="term" value="F:RNA binding"/>
    <property type="evidence" value="ECO:0007669"/>
    <property type="project" value="TreeGrafter"/>
</dbReference>
<reference evidence="6" key="2">
    <citation type="journal article" date="2024" name="Plant">
        <title>Genomic evolution and insights into agronomic trait innovations of Sesamum species.</title>
        <authorList>
            <person name="Miao H."/>
            <person name="Wang L."/>
            <person name="Qu L."/>
            <person name="Liu H."/>
            <person name="Sun Y."/>
            <person name="Le M."/>
            <person name="Wang Q."/>
            <person name="Wei S."/>
            <person name="Zheng Y."/>
            <person name="Lin W."/>
            <person name="Duan Y."/>
            <person name="Cao H."/>
            <person name="Xiong S."/>
            <person name="Wang X."/>
            <person name="Wei L."/>
            <person name="Li C."/>
            <person name="Ma Q."/>
            <person name="Ju M."/>
            <person name="Zhao R."/>
            <person name="Li G."/>
            <person name="Mu C."/>
            <person name="Tian Q."/>
            <person name="Mei H."/>
            <person name="Zhang T."/>
            <person name="Gao T."/>
            <person name="Zhang H."/>
        </authorList>
    </citation>
    <scope>NUCLEOTIDE SEQUENCE</scope>
    <source>
        <strain evidence="6">G02</strain>
    </source>
</reference>
<dbReference type="PANTHER" id="PTHR36884:SF6">
    <property type="entry name" value="FIP1[III]-LIKE PROTEIN"/>
    <property type="match status" value="1"/>
</dbReference>
<comment type="subcellular location">
    <subcellularLocation>
        <location evidence="1">Nucleus</location>
    </subcellularLocation>
</comment>
<protein>
    <submittedName>
        <fullName evidence="6">FIP1[V]-like protein</fullName>
    </submittedName>
</protein>
<dbReference type="AlphaFoldDB" id="A0AAW2TT25"/>
<evidence type="ECO:0000256" key="1">
    <source>
        <dbReference type="ARBA" id="ARBA00004123"/>
    </source>
</evidence>
<dbReference type="GO" id="GO:0006397">
    <property type="term" value="P:mRNA processing"/>
    <property type="evidence" value="ECO:0007669"/>
    <property type="project" value="UniProtKB-KW"/>
</dbReference>
<dbReference type="GO" id="GO:0016607">
    <property type="term" value="C:nuclear speck"/>
    <property type="evidence" value="ECO:0007669"/>
    <property type="project" value="TreeGrafter"/>
</dbReference>
<reference evidence="6" key="1">
    <citation type="submission" date="2020-06" db="EMBL/GenBank/DDBJ databases">
        <authorList>
            <person name="Li T."/>
            <person name="Hu X."/>
            <person name="Zhang T."/>
            <person name="Song X."/>
            <person name="Zhang H."/>
            <person name="Dai N."/>
            <person name="Sheng W."/>
            <person name="Hou X."/>
            <person name="Wei L."/>
        </authorList>
    </citation>
    <scope>NUCLEOTIDE SEQUENCE</scope>
    <source>
        <strain evidence="6">G02</strain>
        <tissue evidence="6">Leaf</tissue>
    </source>
</reference>
<evidence type="ECO:0000256" key="2">
    <source>
        <dbReference type="ARBA" id="ARBA00007459"/>
    </source>
</evidence>
<dbReference type="InterPro" id="IPR007854">
    <property type="entry name" value="Fip1_dom"/>
</dbReference>
<dbReference type="EMBL" id="JACGWJ010000007">
    <property type="protein sequence ID" value="KAL0407702.1"/>
    <property type="molecule type" value="Genomic_DNA"/>
</dbReference>
<evidence type="ECO:0000259" key="5">
    <source>
        <dbReference type="Pfam" id="PF05182"/>
    </source>
</evidence>
<sequence length="358" mass="40910">MEVEEEEEVLGELCSEILKNWTSPIYSDLIDTSPHRNPFSHHYHHPQTPKYDHSADHIVLEQKQEKMMKALTTSYNERGSKHEHDDDQNQPVVPLLVADTFFDKVLGRCVDGVDITALSEAKEGNESFADLRTILHENDAVPTSVSTINNGKEVRDSGPKSSLRFKPNFPMANRIPKRFPISSEIRRTPATSTPAPSEIRSSSGCGFVGKFRFMLPRNKTIFDINIDRFGEKLWRNPGANMSDFFNYGLDEKQWKDYCKLMASDILQARVQVGRSKKRKVTADESIPSHKQWLIGEVKSGREVDERFKFPLPNLKNVAADKSMQRERNTILPQGTATTYSDIKYEGPIGRRKWTSRQL</sequence>
<keyword evidence="3" id="KW-0507">mRNA processing</keyword>
<keyword evidence="4" id="KW-0539">Nucleus</keyword>
<evidence type="ECO:0000256" key="3">
    <source>
        <dbReference type="ARBA" id="ARBA00022664"/>
    </source>
</evidence>
<dbReference type="PANTHER" id="PTHR36884">
    <property type="entry name" value="FIP1[III]-LIKE PROTEIN"/>
    <property type="match status" value="1"/>
</dbReference>
<name>A0AAW2TT25_SESRA</name>
<dbReference type="InterPro" id="IPR044976">
    <property type="entry name" value="FIPS5/FIPS3-like"/>
</dbReference>
<feature type="domain" description="Pre-mRNA polyadenylation factor Fip1" evidence="5">
    <location>
        <begin position="223"/>
        <end position="259"/>
    </location>
</feature>
<comment type="caution">
    <text evidence="6">The sequence shown here is derived from an EMBL/GenBank/DDBJ whole genome shotgun (WGS) entry which is preliminary data.</text>
</comment>
<accession>A0AAW2TT25</accession>
<proteinExistence type="inferred from homology"/>
<dbReference type="Pfam" id="PF05182">
    <property type="entry name" value="Fip1"/>
    <property type="match status" value="1"/>
</dbReference>
<comment type="similarity">
    <text evidence="2">Belongs to the FIP1 family.</text>
</comment>
<organism evidence="6">
    <name type="scientific">Sesamum radiatum</name>
    <name type="common">Black benniseed</name>
    <dbReference type="NCBI Taxonomy" id="300843"/>
    <lineage>
        <taxon>Eukaryota</taxon>
        <taxon>Viridiplantae</taxon>
        <taxon>Streptophyta</taxon>
        <taxon>Embryophyta</taxon>
        <taxon>Tracheophyta</taxon>
        <taxon>Spermatophyta</taxon>
        <taxon>Magnoliopsida</taxon>
        <taxon>eudicotyledons</taxon>
        <taxon>Gunneridae</taxon>
        <taxon>Pentapetalae</taxon>
        <taxon>asterids</taxon>
        <taxon>lamiids</taxon>
        <taxon>Lamiales</taxon>
        <taxon>Pedaliaceae</taxon>
        <taxon>Sesamum</taxon>
    </lineage>
</organism>
<gene>
    <name evidence="6" type="ORF">Sradi_1704600</name>
</gene>